<dbReference type="EMBL" id="HBIZ01064802">
    <property type="protein sequence ID" value="CAE0787174.1"/>
    <property type="molecule type" value="Transcribed_RNA"/>
</dbReference>
<feature type="compositionally biased region" description="Basic and acidic residues" evidence="1">
    <location>
        <begin position="66"/>
        <end position="82"/>
    </location>
</feature>
<organism evidence="2">
    <name type="scientific">Chrysotila carterae</name>
    <name type="common">Marine alga</name>
    <name type="synonym">Syracosphaera carterae</name>
    <dbReference type="NCBI Taxonomy" id="13221"/>
    <lineage>
        <taxon>Eukaryota</taxon>
        <taxon>Haptista</taxon>
        <taxon>Haptophyta</taxon>
        <taxon>Prymnesiophyceae</taxon>
        <taxon>Isochrysidales</taxon>
        <taxon>Isochrysidaceae</taxon>
        <taxon>Chrysotila</taxon>
    </lineage>
</organism>
<proteinExistence type="predicted"/>
<protein>
    <submittedName>
        <fullName evidence="2">Uncharacterized protein</fullName>
    </submittedName>
</protein>
<evidence type="ECO:0000313" key="2">
    <source>
        <dbReference type="EMBL" id="CAE0787174.1"/>
    </source>
</evidence>
<name>A0A7S4C513_CHRCT</name>
<accession>A0A7S4C513</accession>
<gene>
    <name evidence="2" type="ORF">PCAR00345_LOCUS39882</name>
</gene>
<reference evidence="2" key="1">
    <citation type="submission" date="2021-01" db="EMBL/GenBank/DDBJ databases">
        <authorList>
            <person name="Corre E."/>
            <person name="Pelletier E."/>
            <person name="Niang G."/>
            <person name="Scheremetjew M."/>
            <person name="Finn R."/>
            <person name="Kale V."/>
            <person name="Holt S."/>
            <person name="Cochrane G."/>
            <person name="Meng A."/>
            <person name="Brown T."/>
            <person name="Cohen L."/>
        </authorList>
    </citation>
    <scope>NUCLEOTIDE SEQUENCE</scope>
    <source>
        <strain evidence="2">CCMP645</strain>
    </source>
</reference>
<dbReference type="AlphaFoldDB" id="A0A7S4C513"/>
<feature type="region of interest" description="Disordered" evidence="1">
    <location>
        <begin position="57"/>
        <end position="97"/>
    </location>
</feature>
<sequence>MDGPRMRCCHGRTGLCFFCSFLGRERGGELHVYRRGATPARTSSRISPTSLFMLHAQQPKPPQRLQPREAKSKALRPLREGARGSGAPCSSGGGSAGPFAACCWKES</sequence>
<evidence type="ECO:0000256" key="1">
    <source>
        <dbReference type="SAM" id="MobiDB-lite"/>
    </source>
</evidence>